<dbReference type="GO" id="GO:0006368">
    <property type="term" value="P:transcription elongation by RNA polymerase II"/>
    <property type="evidence" value="ECO:0007669"/>
    <property type="project" value="UniProtKB-UniRule"/>
</dbReference>
<reference evidence="2 3" key="1">
    <citation type="submission" date="2014-06" db="EMBL/GenBank/DDBJ databases">
        <title>Evolutionary Origins and Diversification of the Mycorrhizal Mutualists.</title>
        <authorList>
            <consortium name="DOE Joint Genome Institute"/>
            <consortium name="Mycorrhizal Genomics Consortium"/>
            <person name="Kohler A."/>
            <person name="Kuo A."/>
            <person name="Nagy L.G."/>
            <person name="Floudas D."/>
            <person name="Copeland A."/>
            <person name="Barry K.W."/>
            <person name="Cichocki N."/>
            <person name="Veneault-Fourrey C."/>
            <person name="LaButti K."/>
            <person name="Lindquist E.A."/>
            <person name="Lipzen A."/>
            <person name="Lundell T."/>
            <person name="Morin E."/>
            <person name="Murat C."/>
            <person name="Riley R."/>
            <person name="Ohm R."/>
            <person name="Sun H."/>
            <person name="Tunlid A."/>
            <person name="Henrissat B."/>
            <person name="Grigoriev I.V."/>
            <person name="Hibbett D.S."/>
            <person name="Martin F."/>
        </authorList>
    </citation>
    <scope>NUCLEOTIDE SEQUENCE [LARGE SCALE GENOMIC DNA]</scope>
    <source>
        <strain evidence="2 3">SS14</strain>
    </source>
</reference>
<dbReference type="GO" id="GO:0071819">
    <property type="term" value="C:DUBm complex"/>
    <property type="evidence" value="ECO:0007669"/>
    <property type="project" value="UniProtKB-UniRule"/>
</dbReference>
<comment type="similarity">
    <text evidence="1">Belongs to the ENY2 family.</text>
</comment>
<dbReference type="Proteomes" id="UP000054279">
    <property type="component" value="Unassembled WGS sequence"/>
</dbReference>
<evidence type="ECO:0000313" key="2">
    <source>
        <dbReference type="EMBL" id="KIJ37567.1"/>
    </source>
</evidence>
<keyword evidence="1" id="KW-0156">Chromatin regulator</keyword>
<keyword evidence="1" id="KW-0653">Protein transport</keyword>
<comment type="subunit">
    <text evidence="1">Component of the nuclear pore complex (NPC)-associated TREX-2 complex (transcription and export complex 2), composed of at least SUS1, SAC3, THP1, SEM1, and CDC31. TREX-2 contains 2 SUS1 chains. The TREX-2 complex interacts with the nucleoporin NUP1. Component of the 1.8 MDa SAGA transcription coactivator-HAT complex. SAGA is built of 5 distinct domains with specialized functions. Within the SAGA complex, SUS1, SGF11, SGF73 and UBP8 form an additional subcomplex of SAGA called the DUB module (deubiquitination module). Interacts directly with THP1, SAC3, SGF11, and with the RNA polymerase II.</text>
</comment>
<dbReference type="GO" id="GO:0070390">
    <property type="term" value="C:transcription export complex 2"/>
    <property type="evidence" value="ECO:0007669"/>
    <property type="project" value="UniProtKB-UniRule"/>
</dbReference>
<keyword evidence="1" id="KW-0010">Activator</keyword>
<comment type="subcellular location">
    <subcellularLocation>
        <location evidence="1">Nucleus</location>
        <location evidence="1">Nucleoplasm</location>
    </subcellularLocation>
    <subcellularLocation>
        <location evidence="1">Cytoplasm</location>
        <location evidence="1">P-body</location>
    </subcellularLocation>
</comment>
<dbReference type="EMBL" id="KN837168">
    <property type="protein sequence ID" value="KIJ37567.1"/>
    <property type="molecule type" value="Genomic_DNA"/>
</dbReference>
<dbReference type="AlphaFoldDB" id="A0A0C9V7M4"/>
<dbReference type="GO" id="GO:0015031">
    <property type="term" value="P:protein transport"/>
    <property type="evidence" value="ECO:0007669"/>
    <property type="project" value="UniProtKB-KW"/>
</dbReference>
<dbReference type="Pfam" id="PF10163">
    <property type="entry name" value="EnY2"/>
    <property type="match status" value="1"/>
</dbReference>
<keyword evidence="1" id="KW-0804">Transcription</keyword>
<keyword evidence="1" id="KW-0963">Cytoplasm</keyword>
<gene>
    <name evidence="1" type="primary">SUS1</name>
    <name evidence="2" type="ORF">M422DRAFT_177887</name>
</gene>
<dbReference type="HAMAP" id="MF_03046">
    <property type="entry name" value="ENY2_Sus1"/>
    <property type="match status" value="1"/>
</dbReference>
<dbReference type="Gene3D" id="1.10.246.140">
    <property type="match status" value="1"/>
</dbReference>
<keyword evidence="3" id="KW-1185">Reference proteome</keyword>
<protein>
    <recommendedName>
        <fullName evidence="1">Transcription and mRNA export factor SUS1</fullName>
    </recommendedName>
</protein>
<dbReference type="InterPro" id="IPR018783">
    <property type="entry name" value="TF_ENY2"/>
</dbReference>
<comment type="function">
    <text evidence="1">Involved in mRNA export coupled transcription activation by association with both the TREX-2 and the SAGA complexes. At the promoters, SAGA is required for recruitment of the basal transcription machinery. It influences RNA polymerase II transcriptional activity through different activities such as TBP interaction and promoter selectivity, interaction with transcription activators, and chromatin modification through histone acetylation and deubiquitination. Within the SAGA complex, participates to a subcomplex required for deubiquitination of H2B and for the maintenance of steady-state H3 methylation levels. The TREX-2 complex functions in docking export-competent ribonucleoprotein particles (mRNPs) to the nuclear entrance of the nuclear pore complex (nuclear basket). TREX-2 participates in mRNA export and accurate chromatin positioning in the nucleus by tethering genes to the nuclear periphery. May also be involved in cytoplasmic mRNA decay by interaction with components of P-bodies.</text>
</comment>
<keyword evidence="1" id="KW-0805">Transcription regulation</keyword>
<accession>A0A0C9V7M4</accession>
<dbReference type="GO" id="GO:0005654">
    <property type="term" value="C:nucleoplasm"/>
    <property type="evidence" value="ECO:0007669"/>
    <property type="project" value="UniProtKB-SubCell"/>
</dbReference>
<dbReference type="GO" id="GO:0000124">
    <property type="term" value="C:SAGA complex"/>
    <property type="evidence" value="ECO:0007669"/>
    <property type="project" value="UniProtKB-UniRule"/>
</dbReference>
<evidence type="ECO:0000256" key="1">
    <source>
        <dbReference type="HAMAP-Rule" id="MF_03046"/>
    </source>
</evidence>
<dbReference type="OrthoDB" id="6221744at2759"/>
<dbReference type="GO" id="GO:0005643">
    <property type="term" value="C:nuclear pore"/>
    <property type="evidence" value="ECO:0007669"/>
    <property type="project" value="UniProtKB-UniRule"/>
</dbReference>
<dbReference type="HOGENOM" id="CLU_134052_2_0_1"/>
<evidence type="ECO:0000313" key="3">
    <source>
        <dbReference type="Proteomes" id="UP000054279"/>
    </source>
</evidence>
<keyword evidence="1" id="KW-0539">Nucleus</keyword>
<dbReference type="GO" id="GO:0000932">
    <property type="term" value="C:P-body"/>
    <property type="evidence" value="ECO:0007669"/>
    <property type="project" value="UniProtKB-SubCell"/>
</dbReference>
<organism evidence="2 3">
    <name type="scientific">Sphaerobolus stellatus (strain SS14)</name>
    <dbReference type="NCBI Taxonomy" id="990650"/>
    <lineage>
        <taxon>Eukaryota</taxon>
        <taxon>Fungi</taxon>
        <taxon>Dikarya</taxon>
        <taxon>Basidiomycota</taxon>
        <taxon>Agaricomycotina</taxon>
        <taxon>Agaricomycetes</taxon>
        <taxon>Phallomycetidae</taxon>
        <taxon>Geastrales</taxon>
        <taxon>Sphaerobolaceae</taxon>
        <taxon>Sphaerobolus</taxon>
    </lineage>
</organism>
<dbReference type="PANTHER" id="PTHR12514">
    <property type="entry name" value="ENHANCER OF YELLOW 2 TRANSCRIPTION FACTOR"/>
    <property type="match status" value="1"/>
</dbReference>
<dbReference type="GO" id="GO:0006406">
    <property type="term" value="P:mRNA export from nucleus"/>
    <property type="evidence" value="ECO:0007669"/>
    <property type="project" value="UniProtKB-UniRule"/>
</dbReference>
<name>A0A0C9V7M4_SPHS4</name>
<dbReference type="GO" id="GO:0003713">
    <property type="term" value="F:transcription coactivator activity"/>
    <property type="evidence" value="ECO:0007669"/>
    <property type="project" value="UniProtKB-UniRule"/>
</dbReference>
<proteinExistence type="inferred from homology"/>
<dbReference type="InterPro" id="IPR038212">
    <property type="entry name" value="TF_EnY2_sf"/>
</dbReference>
<keyword evidence="1" id="KW-0811">Translocation</keyword>
<dbReference type="GO" id="GO:0006325">
    <property type="term" value="P:chromatin organization"/>
    <property type="evidence" value="ECO:0007669"/>
    <property type="project" value="UniProtKB-KW"/>
</dbReference>
<keyword evidence="1" id="KW-0813">Transport</keyword>
<sequence length="97" mass="11339">MSSSKDADQGLYKEVHRRLVQSGEWDRIVTLLSQKLNENGWVDDMRIRGKEAARNMDSPKFQKLLEQIEPHAQSSVPLAIRQEIMVIIKQFLEKEFQ</sequence>
<keyword evidence="1" id="KW-0509">mRNA transport</keyword>